<organism evidence="4 5">
    <name type="scientific">Bacteroides nordii</name>
    <dbReference type="NCBI Taxonomy" id="291645"/>
    <lineage>
        <taxon>Bacteria</taxon>
        <taxon>Pseudomonadati</taxon>
        <taxon>Bacteroidota</taxon>
        <taxon>Bacteroidia</taxon>
        <taxon>Bacteroidales</taxon>
        <taxon>Bacteroidaceae</taxon>
        <taxon>Bacteroides</taxon>
    </lineage>
</organism>
<dbReference type="AlphaFoldDB" id="A0A413VBY5"/>
<feature type="domain" description="HTH LytTR-type" evidence="3">
    <location>
        <begin position="130"/>
        <end position="228"/>
    </location>
</feature>
<dbReference type="PROSITE" id="PS50110">
    <property type="entry name" value="RESPONSE_REGULATORY"/>
    <property type="match status" value="1"/>
</dbReference>
<reference evidence="4 5" key="1">
    <citation type="submission" date="2018-08" db="EMBL/GenBank/DDBJ databases">
        <title>A genome reference for cultivated species of the human gut microbiota.</title>
        <authorList>
            <person name="Zou Y."/>
            <person name="Xue W."/>
            <person name="Luo G."/>
        </authorList>
    </citation>
    <scope>NUCLEOTIDE SEQUENCE [LARGE SCALE GENOMIC DNA]</scope>
    <source>
        <strain evidence="4 5">AM40-30BH</strain>
    </source>
</reference>
<name>A0A413VBY5_9BACE</name>
<evidence type="ECO:0000313" key="5">
    <source>
        <dbReference type="Proteomes" id="UP000284379"/>
    </source>
</evidence>
<dbReference type="Pfam" id="PF04397">
    <property type="entry name" value="LytTR"/>
    <property type="match status" value="1"/>
</dbReference>
<evidence type="ECO:0000259" key="3">
    <source>
        <dbReference type="PROSITE" id="PS50930"/>
    </source>
</evidence>
<protein>
    <submittedName>
        <fullName evidence="4">DNA-binding response regulator</fullName>
    </submittedName>
</protein>
<dbReference type="PROSITE" id="PS50930">
    <property type="entry name" value="HTH_LYTTR"/>
    <property type="match status" value="1"/>
</dbReference>
<keyword evidence="4" id="KW-0238">DNA-binding</keyword>
<dbReference type="InterPro" id="IPR011006">
    <property type="entry name" value="CheY-like_superfamily"/>
</dbReference>
<dbReference type="RefSeq" id="WP_122202177.1">
    <property type="nucleotide sequence ID" value="NZ_CABJFV010000024.1"/>
</dbReference>
<dbReference type="SMART" id="SM00448">
    <property type="entry name" value="REC"/>
    <property type="match status" value="1"/>
</dbReference>
<dbReference type="SMART" id="SM00850">
    <property type="entry name" value="LytTR"/>
    <property type="match status" value="1"/>
</dbReference>
<feature type="modified residue" description="4-aspartylphosphate" evidence="1">
    <location>
        <position position="55"/>
    </location>
</feature>
<keyword evidence="1" id="KW-0597">Phosphoprotein</keyword>
<dbReference type="GO" id="GO:0000156">
    <property type="term" value="F:phosphorelay response regulator activity"/>
    <property type="evidence" value="ECO:0007669"/>
    <property type="project" value="InterPro"/>
</dbReference>
<dbReference type="Gene3D" id="3.40.50.2300">
    <property type="match status" value="1"/>
</dbReference>
<comment type="caution">
    <text evidence="4">The sequence shown here is derived from an EMBL/GenBank/DDBJ whole genome shotgun (WGS) entry which is preliminary data.</text>
</comment>
<dbReference type="InterPro" id="IPR046947">
    <property type="entry name" value="LytR-like"/>
</dbReference>
<evidence type="ECO:0000259" key="2">
    <source>
        <dbReference type="PROSITE" id="PS50110"/>
    </source>
</evidence>
<dbReference type="Pfam" id="PF00072">
    <property type="entry name" value="Response_reg"/>
    <property type="match status" value="1"/>
</dbReference>
<dbReference type="InterPro" id="IPR007492">
    <property type="entry name" value="LytTR_DNA-bd_dom"/>
</dbReference>
<sequence length="231" mass="26819">MQISCVITDDEPMARKGLKSYVEKVDFLTLTGICEDAMQLNTLLKKEQPDLLFLDIEMPYLTGLDLLASLSNPPRVIITSAYEQYALKGYEFDITDYLLKPISFDRFLKAVNKVHHLMLQLESSEPTDFIFVRSDRQMYKVFFKDILFVEGLENYVQIYTETHKLLTRTTMKRISEMLPDGNFLQVHKSYIINTKKIDLIDGNSILIGTHSITVARNYRNEVFTRILKNTL</sequence>
<dbReference type="Gene3D" id="2.40.50.1020">
    <property type="entry name" value="LytTr DNA-binding domain"/>
    <property type="match status" value="1"/>
</dbReference>
<accession>A0A413VBY5</accession>
<dbReference type="Proteomes" id="UP000284379">
    <property type="component" value="Unassembled WGS sequence"/>
</dbReference>
<dbReference type="PANTHER" id="PTHR37299">
    <property type="entry name" value="TRANSCRIPTIONAL REGULATOR-RELATED"/>
    <property type="match status" value="1"/>
</dbReference>
<feature type="domain" description="Response regulatory" evidence="2">
    <location>
        <begin position="4"/>
        <end position="115"/>
    </location>
</feature>
<proteinExistence type="predicted"/>
<evidence type="ECO:0000256" key="1">
    <source>
        <dbReference type="PROSITE-ProRule" id="PRU00169"/>
    </source>
</evidence>
<evidence type="ECO:0000313" key="4">
    <source>
        <dbReference type="EMBL" id="RHB31034.1"/>
    </source>
</evidence>
<dbReference type="GO" id="GO:0003677">
    <property type="term" value="F:DNA binding"/>
    <property type="evidence" value="ECO:0007669"/>
    <property type="project" value="UniProtKB-KW"/>
</dbReference>
<dbReference type="SUPFAM" id="SSF52172">
    <property type="entry name" value="CheY-like"/>
    <property type="match status" value="1"/>
</dbReference>
<dbReference type="InterPro" id="IPR001789">
    <property type="entry name" value="Sig_transdc_resp-reg_receiver"/>
</dbReference>
<gene>
    <name evidence="4" type="ORF">DW888_18345</name>
</gene>
<dbReference type="PANTHER" id="PTHR37299:SF1">
    <property type="entry name" value="STAGE 0 SPORULATION PROTEIN A HOMOLOG"/>
    <property type="match status" value="1"/>
</dbReference>
<dbReference type="EMBL" id="QSGO01000024">
    <property type="protein sequence ID" value="RHB31034.1"/>
    <property type="molecule type" value="Genomic_DNA"/>
</dbReference>